<feature type="transmembrane region" description="Helical" evidence="6">
    <location>
        <begin position="463"/>
        <end position="481"/>
    </location>
</feature>
<evidence type="ECO:0000256" key="2">
    <source>
        <dbReference type="ARBA" id="ARBA00022448"/>
    </source>
</evidence>
<feature type="domain" description="Major facilitator superfamily (MFS) profile" evidence="7">
    <location>
        <begin position="17"/>
        <end position="470"/>
    </location>
</feature>
<reference evidence="8 9" key="1">
    <citation type="submission" date="2024-02" db="EMBL/GenBank/DDBJ databases">
        <title>A draft genome for the cacao thread blight pathogen Marasmius crinis-equi.</title>
        <authorList>
            <person name="Cohen S.P."/>
            <person name="Baruah I.K."/>
            <person name="Amoako-Attah I."/>
            <person name="Bukari Y."/>
            <person name="Meinhardt L.W."/>
            <person name="Bailey B.A."/>
        </authorList>
    </citation>
    <scope>NUCLEOTIDE SEQUENCE [LARGE SCALE GENOMIC DNA]</scope>
    <source>
        <strain evidence="8 9">GH-76</strain>
    </source>
</reference>
<keyword evidence="2" id="KW-0813">Transport</keyword>
<dbReference type="InterPro" id="IPR011701">
    <property type="entry name" value="MFS"/>
</dbReference>
<dbReference type="PROSITE" id="PS50850">
    <property type="entry name" value="MFS"/>
    <property type="match status" value="1"/>
</dbReference>
<comment type="subcellular location">
    <subcellularLocation>
        <location evidence="1">Membrane</location>
        <topology evidence="1">Multi-pass membrane protein</topology>
    </subcellularLocation>
</comment>
<keyword evidence="4 6" id="KW-1133">Transmembrane helix</keyword>
<dbReference type="Gene3D" id="1.20.1250.20">
    <property type="entry name" value="MFS general substrate transporter like domains"/>
    <property type="match status" value="1"/>
</dbReference>
<dbReference type="PANTHER" id="PTHR23504:SF15">
    <property type="entry name" value="MAJOR FACILITATOR SUPERFAMILY (MFS) PROFILE DOMAIN-CONTAINING PROTEIN"/>
    <property type="match status" value="1"/>
</dbReference>
<dbReference type="InterPro" id="IPR036259">
    <property type="entry name" value="MFS_trans_sf"/>
</dbReference>
<feature type="transmembrane region" description="Helical" evidence="6">
    <location>
        <begin position="364"/>
        <end position="387"/>
    </location>
</feature>
<dbReference type="EMBL" id="JBAHYK010000198">
    <property type="protein sequence ID" value="KAL0576782.1"/>
    <property type="molecule type" value="Genomic_DNA"/>
</dbReference>
<feature type="transmembrane region" description="Helical" evidence="6">
    <location>
        <begin position="147"/>
        <end position="170"/>
    </location>
</feature>
<dbReference type="SUPFAM" id="SSF103473">
    <property type="entry name" value="MFS general substrate transporter"/>
    <property type="match status" value="1"/>
</dbReference>
<evidence type="ECO:0000256" key="6">
    <source>
        <dbReference type="SAM" id="Phobius"/>
    </source>
</evidence>
<evidence type="ECO:0000256" key="1">
    <source>
        <dbReference type="ARBA" id="ARBA00004141"/>
    </source>
</evidence>
<organism evidence="8 9">
    <name type="scientific">Marasmius crinis-equi</name>
    <dbReference type="NCBI Taxonomy" id="585013"/>
    <lineage>
        <taxon>Eukaryota</taxon>
        <taxon>Fungi</taxon>
        <taxon>Dikarya</taxon>
        <taxon>Basidiomycota</taxon>
        <taxon>Agaricomycotina</taxon>
        <taxon>Agaricomycetes</taxon>
        <taxon>Agaricomycetidae</taxon>
        <taxon>Agaricales</taxon>
        <taxon>Marasmiineae</taxon>
        <taxon>Marasmiaceae</taxon>
        <taxon>Marasmius</taxon>
    </lineage>
</organism>
<dbReference type="PANTHER" id="PTHR23504">
    <property type="entry name" value="MAJOR FACILITATOR SUPERFAMILY DOMAIN-CONTAINING PROTEIN 10"/>
    <property type="match status" value="1"/>
</dbReference>
<feature type="transmembrane region" description="Helical" evidence="6">
    <location>
        <begin position="90"/>
        <end position="108"/>
    </location>
</feature>
<keyword evidence="9" id="KW-1185">Reference proteome</keyword>
<protein>
    <recommendedName>
        <fullName evidence="7">Major facilitator superfamily (MFS) profile domain-containing protein</fullName>
    </recommendedName>
</protein>
<keyword evidence="5 6" id="KW-0472">Membrane</keyword>
<evidence type="ECO:0000256" key="3">
    <source>
        <dbReference type="ARBA" id="ARBA00022692"/>
    </source>
</evidence>
<dbReference type="Pfam" id="PF07690">
    <property type="entry name" value="MFS_1"/>
    <property type="match status" value="1"/>
</dbReference>
<evidence type="ECO:0000259" key="7">
    <source>
        <dbReference type="PROSITE" id="PS50850"/>
    </source>
</evidence>
<evidence type="ECO:0000313" key="9">
    <source>
        <dbReference type="Proteomes" id="UP001465976"/>
    </source>
</evidence>
<accession>A0ABR3FMY9</accession>
<dbReference type="Proteomes" id="UP001465976">
    <property type="component" value="Unassembled WGS sequence"/>
</dbReference>
<feature type="transmembrane region" description="Helical" evidence="6">
    <location>
        <begin position="336"/>
        <end position="358"/>
    </location>
</feature>
<feature type="transmembrane region" description="Helical" evidence="6">
    <location>
        <begin position="190"/>
        <end position="212"/>
    </location>
</feature>
<keyword evidence="3 6" id="KW-0812">Transmembrane</keyword>
<evidence type="ECO:0000256" key="5">
    <source>
        <dbReference type="ARBA" id="ARBA00023136"/>
    </source>
</evidence>
<comment type="caution">
    <text evidence="8">The sequence shown here is derived from an EMBL/GenBank/DDBJ whole genome shotgun (WGS) entry which is preliminary data.</text>
</comment>
<dbReference type="InterPro" id="IPR020846">
    <property type="entry name" value="MFS_dom"/>
</dbReference>
<evidence type="ECO:0000256" key="4">
    <source>
        <dbReference type="ARBA" id="ARBA00022989"/>
    </source>
</evidence>
<gene>
    <name evidence="8" type="ORF">V5O48_005190</name>
</gene>
<feature type="transmembrane region" description="Helical" evidence="6">
    <location>
        <begin position="56"/>
        <end position="78"/>
    </location>
</feature>
<sequence length="491" mass="52601">MATEPRKMKTTPLPRLQTTLACLISHAEPVTATVIYPFIPDFVRRTGITRGDERRTGYYAGVVESLFFISECLSVLYWGRASDRVGRRPILLLGPLGLGVAMIGFGLSKGFWQVMFWRCAQGVFNGNVGVVKTLIAEITDDTNLADALMLTSLMWTVGVTIGPAMGGILSDPADQWPHLFGGAFFREYPYFLACAAASLFAFVPFVLCWFFLKETLKKRICIGPTPTETDPLLLSGPPPSVTWHQKPRSPEPSLSSLITPNTPLQKSLTAHAFYSFSNMSYQVLIPLIYSTSIALGGLGLHPYTIGVIMGIDGVVNSVLCVGVWTPMLKRVGPKKMFLVSYAFHAGRVGILMCARVVAAREGCVSWVVWVLLAGQIGASSVAGTAYIGDAYLGLVDAAQALIVKSAPPESLGAVNGIQQMISSGLRGLAPTVASSVFALSLALSSSSSSLGGSGTVLGLGVMWRYLVDVLQITIIAVGVWMSRGLPSYTLC</sequence>
<name>A0ABR3FMY9_9AGAR</name>
<evidence type="ECO:0000313" key="8">
    <source>
        <dbReference type="EMBL" id="KAL0576782.1"/>
    </source>
</evidence>
<proteinExistence type="predicted"/>
<feature type="transmembrane region" description="Helical" evidence="6">
    <location>
        <begin position="281"/>
        <end position="299"/>
    </location>
</feature>